<sequence length="809" mass="93711">MAQRALTKTNDSRVDTDEFVDASDNGATGESDSDMEYVDVHKPIMAVIVETRCDPQKLCRTFKMLGYDKLLATENRGFAGGIVVAWKNDNINVMLCSKKFQYMYLKMSYPGGCSWYFTPIYASPIEENKRVLWEDLKLIADRMLEPWMIAGDFNDIVCAAEKKNGAPVSIRRCNIFRERINSCNLMDLGTVGAKFAWREPIYHGGQRIYERLDRAMSNDKWRIQFLDRVVKVLTRIDFSDHHPLLIEPISMKHNVAPRQFRFESVWLLDESYHDMLKMHWRGEVSLEENLGRLQHDFKRWKLYTIDQVIMKKKEIMARLGGIQNSLHNGTRHEGLRELENKLHKELSEILKKEELMWFQRSRAKWLMYGDRNTRYYHLKTFLMSHWKSPDPDGFQADFYQHSWDIGGSGAIKELYPKSSIAVPDRVLCEAKFPDNLINIIMHSVTSVETNVKWHGARAEYFRPQRVDEGDWRMLRGGRNGQLVSHLMFAYDLLLFGEADERQIQCLMKILNNFCNMSSQEVGLPEGRISSISLIKLDVMNQACILKLGWKLASDASDWWCEVMRGKYDCRALKGEIGVQSSASSLWKFIVKLSPKLVDSVSGCMHHAWIQEGKRVIDQVENIPDNLQNIKVCELVDEEGKWKWNLLQGWVPISIMNRIAAILPPNTVNGDIVMIADIKWAEFWANVYYNLWTWHNKEKHDGNFLRPSQPVQYVMQICREYMSADNANHVVTEKPRTMAWIGWKSPAEGAFTAELWGVLEGLRLAWRMGYRAVELDVYSPAVVKVIKDGAISSAIEVSLLKSIERLLEYD</sequence>
<dbReference type="OrthoDB" id="1001388at2759"/>
<reference evidence="4" key="1">
    <citation type="journal article" date="2017" name="Front. Plant Sci.">
        <title>Climate Clever Clovers: New Paradigm to Reduce the Environmental Footprint of Ruminants by Breeding Low Methanogenic Forages Utilizing Haplotype Variation.</title>
        <authorList>
            <person name="Kaur P."/>
            <person name="Appels R."/>
            <person name="Bayer P.E."/>
            <person name="Keeble-Gagnere G."/>
            <person name="Wang J."/>
            <person name="Hirakawa H."/>
            <person name="Shirasawa K."/>
            <person name="Vercoe P."/>
            <person name="Stefanova K."/>
            <person name="Durmic Z."/>
            <person name="Nichols P."/>
            <person name="Revell C."/>
            <person name="Isobe S.N."/>
            <person name="Edwards D."/>
            <person name="Erskine W."/>
        </authorList>
    </citation>
    <scope>NUCLEOTIDE SEQUENCE [LARGE SCALE GENOMIC DNA]</scope>
    <source>
        <strain evidence="4">cv. Daliak</strain>
    </source>
</reference>
<organism evidence="3 4">
    <name type="scientific">Trifolium subterraneum</name>
    <name type="common">Subterranean clover</name>
    <dbReference type="NCBI Taxonomy" id="3900"/>
    <lineage>
        <taxon>Eukaryota</taxon>
        <taxon>Viridiplantae</taxon>
        <taxon>Streptophyta</taxon>
        <taxon>Embryophyta</taxon>
        <taxon>Tracheophyta</taxon>
        <taxon>Spermatophyta</taxon>
        <taxon>Magnoliopsida</taxon>
        <taxon>eudicotyledons</taxon>
        <taxon>Gunneridae</taxon>
        <taxon>Pentapetalae</taxon>
        <taxon>rosids</taxon>
        <taxon>fabids</taxon>
        <taxon>Fabales</taxon>
        <taxon>Fabaceae</taxon>
        <taxon>Papilionoideae</taxon>
        <taxon>50 kb inversion clade</taxon>
        <taxon>NPAAA clade</taxon>
        <taxon>Hologalegina</taxon>
        <taxon>IRL clade</taxon>
        <taxon>Trifolieae</taxon>
        <taxon>Trifolium</taxon>
    </lineage>
</organism>
<dbReference type="Pfam" id="PF13456">
    <property type="entry name" value="RVT_3"/>
    <property type="match status" value="1"/>
</dbReference>
<dbReference type="GO" id="GO:0003676">
    <property type="term" value="F:nucleic acid binding"/>
    <property type="evidence" value="ECO:0007669"/>
    <property type="project" value="InterPro"/>
</dbReference>
<evidence type="ECO:0000313" key="3">
    <source>
        <dbReference type="EMBL" id="GAU44991.1"/>
    </source>
</evidence>
<accession>A0A2Z6NLY7</accession>
<dbReference type="SUPFAM" id="SSF56219">
    <property type="entry name" value="DNase I-like"/>
    <property type="match status" value="1"/>
</dbReference>
<keyword evidence="4" id="KW-1185">Reference proteome</keyword>
<dbReference type="Proteomes" id="UP000242715">
    <property type="component" value="Unassembled WGS sequence"/>
</dbReference>
<evidence type="ECO:0000313" key="4">
    <source>
        <dbReference type="Proteomes" id="UP000242715"/>
    </source>
</evidence>
<dbReference type="Gene3D" id="3.60.10.10">
    <property type="entry name" value="Endonuclease/exonuclease/phosphatase"/>
    <property type="match status" value="1"/>
</dbReference>
<protein>
    <submittedName>
        <fullName evidence="3">Uncharacterized protein</fullName>
    </submittedName>
</protein>
<dbReference type="PANTHER" id="PTHR33710:SF77">
    <property type="entry name" value="DNASE I-LIKE SUPERFAMILY PROTEIN"/>
    <property type="match status" value="1"/>
</dbReference>
<name>A0A2Z6NLY7_TRISU</name>
<evidence type="ECO:0000259" key="1">
    <source>
        <dbReference type="Pfam" id="PF03372"/>
    </source>
</evidence>
<evidence type="ECO:0000259" key="2">
    <source>
        <dbReference type="Pfam" id="PF13456"/>
    </source>
</evidence>
<dbReference type="GO" id="GO:0004523">
    <property type="term" value="F:RNA-DNA hybrid ribonuclease activity"/>
    <property type="evidence" value="ECO:0007669"/>
    <property type="project" value="InterPro"/>
</dbReference>
<dbReference type="InterPro" id="IPR002156">
    <property type="entry name" value="RNaseH_domain"/>
</dbReference>
<dbReference type="AlphaFoldDB" id="A0A2Z6NLY7"/>
<gene>
    <name evidence="3" type="ORF">TSUD_184920</name>
</gene>
<feature type="domain" description="RNase H type-1" evidence="2">
    <location>
        <begin position="744"/>
        <end position="803"/>
    </location>
</feature>
<dbReference type="EMBL" id="DF974092">
    <property type="protein sequence ID" value="GAU44991.1"/>
    <property type="molecule type" value="Genomic_DNA"/>
</dbReference>
<feature type="domain" description="Endonuclease/exonuclease/phosphatase" evidence="1">
    <location>
        <begin position="88"/>
        <end position="241"/>
    </location>
</feature>
<dbReference type="PANTHER" id="PTHR33710">
    <property type="entry name" value="BNAC02G09200D PROTEIN"/>
    <property type="match status" value="1"/>
</dbReference>
<dbReference type="InterPro" id="IPR036691">
    <property type="entry name" value="Endo/exonu/phosph_ase_sf"/>
</dbReference>
<dbReference type="InterPro" id="IPR005135">
    <property type="entry name" value="Endo/exonuclease/phosphatase"/>
</dbReference>
<proteinExistence type="predicted"/>
<dbReference type="Pfam" id="PF03372">
    <property type="entry name" value="Exo_endo_phos"/>
    <property type="match status" value="1"/>
</dbReference>